<feature type="transmembrane region" description="Helical" evidence="2">
    <location>
        <begin position="273"/>
        <end position="290"/>
    </location>
</feature>
<dbReference type="PANTHER" id="PTHR37488">
    <property type="entry name" value="DUF1275 DOMAIN-CONTAINING PROTEIN"/>
    <property type="match status" value="1"/>
</dbReference>
<keyword evidence="4" id="KW-1185">Reference proteome</keyword>
<reference evidence="3 4" key="1">
    <citation type="submission" date="2013-07" db="EMBL/GenBank/DDBJ databases">
        <title>The Genome Sequence of Kwoniella mangroviensis CBS10435.</title>
        <authorList>
            <consortium name="The Broad Institute Genome Sequencing Platform"/>
            <person name="Cuomo C."/>
            <person name="Litvintseva A."/>
            <person name="Chen Y."/>
            <person name="Heitman J."/>
            <person name="Sun S."/>
            <person name="Springer D."/>
            <person name="Dromer F."/>
            <person name="Young S.K."/>
            <person name="Zeng Q."/>
            <person name="Gargeya S."/>
            <person name="Fitzgerald M."/>
            <person name="Abouelleil A."/>
            <person name="Alvarado L."/>
            <person name="Berlin A.M."/>
            <person name="Chapman S.B."/>
            <person name="Dewar J."/>
            <person name="Goldberg J."/>
            <person name="Griggs A."/>
            <person name="Gujja S."/>
            <person name="Hansen M."/>
            <person name="Howarth C."/>
            <person name="Imamovic A."/>
            <person name="Larimer J."/>
            <person name="McCowan C."/>
            <person name="Murphy C."/>
            <person name="Pearson M."/>
            <person name="Priest M."/>
            <person name="Roberts A."/>
            <person name="Saif S."/>
            <person name="Shea T."/>
            <person name="Sykes S."/>
            <person name="Wortman J."/>
            <person name="Nusbaum C."/>
            <person name="Birren B."/>
        </authorList>
    </citation>
    <scope>NUCLEOTIDE SEQUENCE [LARGE SCALE GENOMIC DNA]</scope>
    <source>
        <strain evidence="3 4">CBS 10435</strain>
    </source>
</reference>
<gene>
    <name evidence="3" type="ORF">L486_01578</name>
</gene>
<dbReference type="EMBL" id="KI669459">
    <property type="protein sequence ID" value="OCF61914.1"/>
    <property type="molecule type" value="Genomic_DNA"/>
</dbReference>
<dbReference type="OrthoDB" id="5288586at2759"/>
<name>A0A1B9J2M9_9TREE</name>
<protein>
    <recommendedName>
        <fullName evidence="5">DUF1275 domain protein</fullName>
    </recommendedName>
</protein>
<dbReference type="AlphaFoldDB" id="A0A1B9J2M9"/>
<dbReference type="STRING" id="1331196.A0A1B9J2M9"/>
<organism evidence="3 4">
    <name type="scientific">Kwoniella mangroviensis CBS 10435</name>
    <dbReference type="NCBI Taxonomy" id="1331196"/>
    <lineage>
        <taxon>Eukaryota</taxon>
        <taxon>Fungi</taxon>
        <taxon>Dikarya</taxon>
        <taxon>Basidiomycota</taxon>
        <taxon>Agaricomycotina</taxon>
        <taxon>Tremellomycetes</taxon>
        <taxon>Tremellales</taxon>
        <taxon>Cryptococcaceae</taxon>
        <taxon>Kwoniella</taxon>
    </lineage>
</organism>
<feature type="transmembrane region" description="Helical" evidence="2">
    <location>
        <begin position="65"/>
        <end position="89"/>
    </location>
</feature>
<dbReference type="PANTHER" id="PTHR37488:SF2">
    <property type="entry name" value="DUF1275 DOMAIN-CONTAINING PROTEIN"/>
    <property type="match status" value="1"/>
</dbReference>
<evidence type="ECO:0000256" key="1">
    <source>
        <dbReference type="SAM" id="MobiDB-lite"/>
    </source>
</evidence>
<keyword evidence="2" id="KW-1133">Transmembrane helix</keyword>
<sequence length="310" mass="33506">MYDRLESVSKSPSTWHIDIEPANTPPSPGTRSPSPTLTDQRKPIHRRFLSHLQEDISNGSVTYPSIYMCFLTGLTAAPSFAACFVWCGFQTGNAAQLGLALARTFTPDHQRTFGFQKMDQQALVSLLTFFMGSSLGQIGNKVGGKKRYWLILATFVQMLLMMSAALVGHFSGESGLADGRGDPSWVTPMGMTTLAFLSATMGLQGAVGLRLGSPVATTVPLTSTWIDIFNDPFLFALRAVRTRDIRSAGALSLILGAFVSRAILGVIGSAGTIGVVIGFRAVLLGWWFFLPGDESTVEQVQQEPKPQIPK</sequence>
<keyword evidence="2" id="KW-0812">Transmembrane</keyword>
<evidence type="ECO:0000313" key="3">
    <source>
        <dbReference type="EMBL" id="OCF61914.1"/>
    </source>
</evidence>
<dbReference type="Pfam" id="PF06912">
    <property type="entry name" value="DUF1275"/>
    <property type="match status" value="1"/>
</dbReference>
<evidence type="ECO:0008006" key="5">
    <source>
        <dbReference type="Google" id="ProtNLM"/>
    </source>
</evidence>
<dbReference type="InterPro" id="IPR010699">
    <property type="entry name" value="DUF1275"/>
</dbReference>
<evidence type="ECO:0000256" key="2">
    <source>
        <dbReference type="SAM" id="Phobius"/>
    </source>
</evidence>
<accession>A0A1B9J2M9</accession>
<keyword evidence="2" id="KW-0472">Membrane</keyword>
<dbReference type="Proteomes" id="UP000092583">
    <property type="component" value="Unassembled WGS sequence"/>
</dbReference>
<feature type="transmembrane region" description="Helical" evidence="2">
    <location>
        <begin position="148"/>
        <end position="170"/>
    </location>
</feature>
<proteinExistence type="predicted"/>
<evidence type="ECO:0000313" key="4">
    <source>
        <dbReference type="Proteomes" id="UP000092583"/>
    </source>
</evidence>
<feature type="transmembrane region" description="Helical" evidence="2">
    <location>
        <begin position="185"/>
        <end position="203"/>
    </location>
</feature>
<feature type="region of interest" description="Disordered" evidence="1">
    <location>
        <begin position="1"/>
        <end position="40"/>
    </location>
</feature>
<reference evidence="4" key="2">
    <citation type="submission" date="2013-12" db="EMBL/GenBank/DDBJ databases">
        <title>Evolution of pathogenesis and genome organization in the Tremellales.</title>
        <authorList>
            <person name="Cuomo C."/>
            <person name="Litvintseva A."/>
            <person name="Heitman J."/>
            <person name="Chen Y."/>
            <person name="Sun S."/>
            <person name="Springer D."/>
            <person name="Dromer F."/>
            <person name="Young S."/>
            <person name="Zeng Q."/>
            <person name="Chapman S."/>
            <person name="Gujja S."/>
            <person name="Saif S."/>
            <person name="Birren B."/>
        </authorList>
    </citation>
    <scope>NUCLEOTIDE SEQUENCE [LARGE SCALE GENOMIC DNA]</scope>
    <source>
        <strain evidence="4">CBS 10435</strain>
    </source>
</reference>